<dbReference type="InParanoid" id="A0A024G0S6"/>
<sequence length="398" mass="44536">MQKIQSNSVTLLSQLQNPNGTTFTSSTKRGTHTTNDVSDIIGAQVPQRETRIGIDRPHFHEPSDIAGSSSRTLHPKDWRKSSEKALDPREKKFNTTRVVDPLNPTYNLPSFEVATFPEPKFLRDSINVRDIDGAFARKKKAIGPRDYTQEAIPRSYSGWRSRFQDEIINRPPRDIMNISDITGGKFQTKRVTDVLNPIHTIHGQTTDFDPLAHPWRPKLEKNAPFYSLRTTDIEGARSGFAGKNIVGNSLNGLVHNSRITNYVDDVEGAQANTHHRCIQTKRCTDPNGPQYTALDGRQVDASCVSVARNIVFATLASQLEEDWKKSQLAAKVCASHITAGIENIGQISLDQRKGSAFSVEKRRKQVTPAQNSSSRPTFFEHKAAQTRKNEIELVQKLA</sequence>
<feature type="compositionally biased region" description="Basic and acidic residues" evidence="1">
    <location>
        <begin position="74"/>
        <end position="92"/>
    </location>
</feature>
<name>A0A024G0S6_9STRA</name>
<evidence type="ECO:0000313" key="2">
    <source>
        <dbReference type="EMBL" id="CCI40432.1"/>
    </source>
</evidence>
<reference evidence="2 3" key="1">
    <citation type="submission" date="2012-05" db="EMBL/GenBank/DDBJ databases">
        <title>Recombination and specialization in a pathogen metapopulation.</title>
        <authorList>
            <person name="Gardiner A."/>
            <person name="Kemen E."/>
            <person name="Schultz-Larsen T."/>
            <person name="MacLean D."/>
            <person name="Van Oosterhout C."/>
            <person name="Jones J.D.G."/>
        </authorList>
    </citation>
    <scope>NUCLEOTIDE SEQUENCE [LARGE SCALE GENOMIC DNA]</scope>
    <source>
        <strain evidence="2 3">Ac Nc2</strain>
    </source>
</reference>
<protein>
    <submittedName>
        <fullName evidence="2">Uncharacterized protein</fullName>
    </submittedName>
</protein>
<gene>
    <name evidence="2" type="ORF">BN9_012160</name>
</gene>
<dbReference type="AlphaFoldDB" id="A0A024G0S6"/>
<dbReference type="OrthoDB" id="10248735at2759"/>
<proteinExistence type="predicted"/>
<dbReference type="EMBL" id="CAIX01000008">
    <property type="protein sequence ID" value="CCI40432.1"/>
    <property type="molecule type" value="Genomic_DNA"/>
</dbReference>
<feature type="compositionally biased region" description="Polar residues" evidence="1">
    <location>
        <begin position="1"/>
        <end position="37"/>
    </location>
</feature>
<keyword evidence="3" id="KW-1185">Reference proteome</keyword>
<accession>A0A024G0S6</accession>
<evidence type="ECO:0000256" key="1">
    <source>
        <dbReference type="SAM" id="MobiDB-lite"/>
    </source>
</evidence>
<organism evidence="2 3">
    <name type="scientific">Albugo candida</name>
    <dbReference type="NCBI Taxonomy" id="65357"/>
    <lineage>
        <taxon>Eukaryota</taxon>
        <taxon>Sar</taxon>
        <taxon>Stramenopiles</taxon>
        <taxon>Oomycota</taxon>
        <taxon>Peronosporomycetes</taxon>
        <taxon>Albuginales</taxon>
        <taxon>Albuginaceae</taxon>
        <taxon>Albugo</taxon>
    </lineage>
</organism>
<dbReference type="Proteomes" id="UP000053237">
    <property type="component" value="Unassembled WGS sequence"/>
</dbReference>
<dbReference type="PANTHER" id="PTHR38130">
    <property type="entry name" value="EF-HAND DOMAIN-CONTAINING PROTEIN"/>
    <property type="match status" value="1"/>
</dbReference>
<comment type="caution">
    <text evidence="2">The sequence shown here is derived from an EMBL/GenBank/DDBJ whole genome shotgun (WGS) entry which is preliminary data.</text>
</comment>
<feature type="region of interest" description="Disordered" evidence="1">
    <location>
        <begin position="1"/>
        <end position="92"/>
    </location>
</feature>
<feature type="compositionally biased region" description="Basic and acidic residues" evidence="1">
    <location>
        <begin position="48"/>
        <end position="63"/>
    </location>
</feature>
<evidence type="ECO:0000313" key="3">
    <source>
        <dbReference type="Proteomes" id="UP000053237"/>
    </source>
</evidence>
<dbReference type="PANTHER" id="PTHR38130:SF1">
    <property type="entry name" value="EF-HAND DOMAIN-CONTAINING PROTEIN"/>
    <property type="match status" value="1"/>
</dbReference>